<protein>
    <submittedName>
        <fullName evidence="6">Trypsin-like peptidase domain-containing protein</fullName>
    </submittedName>
</protein>
<keyword evidence="4" id="KW-0812">Transmembrane</keyword>
<dbReference type="Pfam" id="PF13365">
    <property type="entry name" value="Trypsin_2"/>
    <property type="match status" value="1"/>
</dbReference>
<dbReference type="AlphaFoldDB" id="A0A7V8VB83"/>
<name>A0A7V8VB83_9BACT</name>
<dbReference type="PANTHER" id="PTHR43343:SF3">
    <property type="entry name" value="PROTEASE DO-LIKE 8, CHLOROPLASTIC"/>
    <property type="match status" value="1"/>
</dbReference>
<evidence type="ECO:0000313" key="7">
    <source>
        <dbReference type="Proteomes" id="UP000542342"/>
    </source>
</evidence>
<dbReference type="InterPro" id="IPR009003">
    <property type="entry name" value="Peptidase_S1_PA"/>
</dbReference>
<dbReference type="SMART" id="SM00228">
    <property type="entry name" value="PDZ"/>
    <property type="match status" value="1"/>
</dbReference>
<evidence type="ECO:0000256" key="1">
    <source>
        <dbReference type="ARBA" id="ARBA00010541"/>
    </source>
</evidence>
<evidence type="ECO:0000313" key="6">
    <source>
        <dbReference type="EMBL" id="MBA2224855.1"/>
    </source>
</evidence>
<comment type="similarity">
    <text evidence="1">Belongs to the peptidase S1C family.</text>
</comment>
<reference evidence="6 7" key="1">
    <citation type="submission" date="2020-07" db="EMBL/GenBank/DDBJ databases">
        <title>Thermogemmata thermophila gen. nov., sp. nov., a novel moderate thermophilic planctomycete from a Kamchatka hot spring.</title>
        <authorList>
            <person name="Elcheninov A.G."/>
            <person name="Podosokorskaya O.A."/>
            <person name="Kovaleva O.L."/>
            <person name="Novikov A."/>
            <person name="Bonch-Osmolovskaya E.A."/>
            <person name="Toshchakov S.V."/>
            <person name="Kublanov I.V."/>
        </authorList>
    </citation>
    <scope>NUCLEOTIDE SEQUENCE [LARGE SCALE GENOMIC DNA]</scope>
    <source>
        <strain evidence="6 7">2918</strain>
    </source>
</reference>
<keyword evidence="4" id="KW-1133">Transmembrane helix</keyword>
<keyword evidence="7" id="KW-1185">Reference proteome</keyword>
<gene>
    <name evidence="6" type="ORF">H0921_01615</name>
</gene>
<dbReference type="Gene3D" id="2.30.42.10">
    <property type="match status" value="1"/>
</dbReference>
<dbReference type="PRINTS" id="PR00834">
    <property type="entry name" value="PROTEASES2C"/>
</dbReference>
<dbReference type="GO" id="GO:0006508">
    <property type="term" value="P:proteolysis"/>
    <property type="evidence" value="ECO:0007669"/>
    <property type="project" value="UniProtKB-KW"/>
</dbReference>
<dbReference type="EMBL" id="JACEFB010000001">
    <property type="protein sequence ID" value="MBA2224855.1"/>
    <property type="molecule type" value="Genomic_DNA"/>
</dbReference>
<dbReference type="SUPFAM" id="SSF50156">
    <property type="entry name" value="PDZ domain-like"/>
    <property type="match status" value="1"/>
</dbReference>
<dbReference type="Pfam" id="PF13180">
    <property type="entry name" value="PDZ_2"/>
    <property type="match status" value="1"/>
</dbReference>
<dbReference type="InterPro" id="IPR043504">
    <property type="entry name" value="Peptidase_S1_PA_chymotrypsin"/>
</dbReference>
<dbReference type="InterPro" id="IPR036034">
    <property type="entry name" value="PDZ_sf"/>
</dbReference>
<dbReference type="InterPro" id="IPR001478">
    <property type="entry name" value="PDZ"/>
</dbReference>
<sequence>MMSLGNDQGPGWPGGRRPVSTSGLPPSAWLTFLLVLLFLAGLFFWVGMRLYRWAVPTPPLLNPQAQPRQVTPREGLDAEEQEAVELFKKVSPSVVNVDTVAKVKRAPWDDRIFEFKAGTGSGFMWDDEGRMVTNFHVVAEAYSQPHLALRVVLADRSAYDAVIVGVAPDYDLAVIQFAPHDFPPRSKIRKIELTSSEDLQVGYKAFAIGNPFGLSLTMTKGIISALGRVIDSPAGTPIPGVIQHSAAINPGNSGGPLLDRFGRLIGVNTAITTPSQHGGNVGIGFAIPSDTVNEVVTQLIRTGRLLRPDLGIKLYDQRRLRQAGFDRGVMIAQVIPDGPADRAGLRGIRRNPRTGLLEPGDLILAINGQPVDNIEDYERLLRSLKPGSIARLTVERGERTFEVEVIVGGT</sequence>
<evidence type="ECO:0000256" key="3">
    <source>
        <dbReference type="ARBA" id="ARBA00022801"/>
    </source>
</evidence>
<evidence type="ECO:0000256" key="2">
    <source>
        <dbReference type="ARBA" id="ARBA00022670"/>
    </source>
</evidence>
<comment type="caution">
    <text evidence="6">The sequence shown here is derived from an EMBL/GenBank/DDBJ whole genome shotgun (WGS) entry which is preliminary data.</text>
</comment>
<accession>A0A7V8VB83</accession>
<dbReference type="Proteomes" id="UP000542342">
    <property type="component" value="Unassembled WGS sequence"/>
</dbReference>
<dbReference type="GO" id="GO:0004252">
    <property type="term" value="F:serine-type endopeptidase activity"/>
    <property type="evidence" value="ECO:0007669"/>
    <property type="project" value="InterPro"/>
</dbReference>
<organism evidence="6 7">
    <name type="scientific">Thermogemmata fonticola</name>
    <dbReference type="NCBI Taxonomy" id="2755323"/>
    <lineage>
        <taxon>Bacteria</taxon>
        <taxon>Pseudomonadati</taxon>
        <taxon>Planctomycetota</taxon>
        <taxon>Planctomycetia</taxon>
        <taxon>Gemmatales</taxon>
        <taxon>Gemmataceae</taxon>
        <taxon>Thermogemmata</taxon>
    </lineage>
</organism>
<proteinExistence type="inferred from homology"/>
<dbReference type="PROSITE" id="PS50106">
    <property type="entry name" value="PDZ"/>
    <property type="match status" value="1"/>
</dbReference>
<dbReference type="Gene3D" id="2.40.10.10">
    <property type="entry name" value="Trypsin-like serine proteases"/>
    <property type="match status" value="2"/>
</dbReference>
<evidence type="ECO:0000256" key="4">
    <source>
        <dbReference type="SAM" id="Phobius"/>
    </source>
</evidence>
<dbReference type="RefSeq" id="WP_194536267.1">
    <property type="nucleotide sequence ID" value="NZ_JACEFB010000001.1"/>
</dbReference>
<feature type="domain" description="PDZ" evidence="5">
    <location>
        <begin position="296"/>
        <end position="398"/>
    </location>
</feature>
<dbReference type="SUPFAM" id="SSF50494">
    <property type="entry name" value="Trypsin-like serine proteases"/>
    <property type="match status" value="1"/>
</dbReference>
<keyword evidence="4" id="KW-0472">Membrane</keyword>
<feature type="transmembrane region" description="Helical" evidence="4">
    <location>
        <begin position="27"/>
        <end position="46"/>
    </location>
</feature>
<evidence type="ECO:0000259" key="5">
    <source>
        <dbReference type="PROSITE" id="PS50106"/>
    </source>
</evidence>
<dbReference type="InterPro" id="IPR001940">
    <property type="entry name" value="Peptidase_S1C"/>
</dbReference>
<keyword evidence="3" id="KW-0378">Hydrolase</keyword>
<keyword evidence="2" id="KW-0645">Protease</keyword>
<dbReference type="PANTHER" id="PTHR43343">
    <property type="entry name" value="PEPTIDASE S12"/>
    <property type="match status" value="1"/>
</dbReference>
<dbReference type="InterPro" id="IPR051201">
    <property type="entry name" value="Chloro_Bact_Ser_Proteases"/>
</dbReference>